<dbReference type="Proteomes" id="UP000886808">
    <property type="component" value="Unassembled WGS sequence"/>
</dbReference>
<evidence type="ECO:0000313" key="1">
    <source>
        <dbReference type="EMBL" id="HIV61891.1"/>
    </source>
</evidence>
<reference evidence="1" key="1">
    <citation type="journal article" date="2021" name="PeerJ">
        <title>Extensive microbial diversity within the chicken gut microbiome revealed by metagenomics and culture.</title>
        <authorList>
            <person name="Gilroy R."/>
            <person name="Ravi A."/>
            <person name="Getino M."/>
            <person name="Pursley I."/>
            <person name="Horton D.L."/>
            <person name="Alikhan N.F."/>
            <person name="Baker D."/>
            <person name="Gharbi K."/>
            <person name="Hall N."/>
            <person name="Watson M."/>
            <person name="Adriaenssens E.M."/>
            <person name="Foster-Nyarko E."/>
            <person name="Jarju S."/>
            <person name="Secka A."/>
            <person name="Antonio M."/>
            <person name="Oren A."/>
            <person name="Chaudhuri R.R."/>
            <person name="La Ragione R."/>
            <person name="Hildebrand F."/>
            <person name="Pallen M.J."/>
        </authorList>
    </citation>
    <scope>NUCLEOTIDE SEQUENCE</scope>
    <source>
        <strain evidence="1">CHK193-4272</strain>
    </source>
</reference>
<gene>
    <name evidence="1" type="ORF">H9746_03455</name>
</gene>
<accession>A0A9D1TI17</accession>
<evidence type="ECO:0000313" key="2">
    <source>
        <dbReference type="Proteomes" id="UP000886808"/>
    </source>
</evidence>
<comment type="caution">
    <text evidence="1">The sequence shown here is derived from an EMBL/GenBank/DDBJ whole genome shotgun (WGS) entry which is preliminary data.</text>
</comment>
<name>A0A9D1TI17_9FIRM</name>
<protein>
    <submittedName>
        <fullName evidence="1">Uncharacterized protein</fullName>
    </submittedName>
</protein>
<dbReference type="EMBL" id="DXIE01000026">
    <property type="protein sequence ID" value="HIV61891.1"/>
    <property type="molecule type" value="Genomic_DNA"/>
</dbReference>
<sequence length="159" mass="17500">MQSIDTSGLSELRRTFQQARQSIPQLQRAAHERLGQVVQRTVRGNISTSLNDSHGKIASWQDVFVGSGGGYVAVRAATSPTGPNGAGAVTNYLENGHVKRRKRTYVRKQTRNVRIIRAQAGDNWVDGRHFYQKSKSAVQQEVQREAENLANQIASSLGG</sequence>
<proteinExistence type="predicted"/>
<reference evidence="1" key="2">
    <citation type="submission" date="2021-04" db="EMBL/GenBank/DDBJ databases">
        <authorList>
            <person name="Gilroy R."/>
        </authorList>
    </citation>
    <scope>NUCLEOTIDE SEQUENCE</scope>
    <source>
        <strain evidence="1">CHK193-4272</strain>
    </source>
</reference>
<dbReference type="AlphaFoldDB" id="A0A9D1TI17"/>
<organism evidence="1 2">
    <name type="scientific">Candidatus Butyricicoccus avistercoris</name>
    <dbReference type="NCBI Taxonomy" id="2838518"/>
    <lineage>
        <taxon>Bacteria</taxon>
        <taxon>Bacillati</taxon>
        <taxon>Bacillota</taxon>
        <taxon>Clostridia</taxon>
        <taxon>Eubacteriales</taxon>
        <taxon>Butyricicoccaceae</taxon>
        <taxon>Butyricicoccus</taxon>
    </lineage>
</organism>